<evidence type="ECO:0000313" key="3">
    <source>
        <dbReference type="EMBL" id="KAA1039565.1"/>
    </source>
</evidence>
<feature type="transmembrane region" description="Helical" evidence="1">
    <location>
        <begin position="71"/>
        <end position="92"/>
    </location>
</feature>
<dbReference type="SUPFAM" id="SSF48317">
    <property type="entry name" value="Acid phosphatase/Vanadium-dependent haloperoxidase"/>
    <property type="match status" value="1"/>
</dbReference>
<feature type="transmembrane region" description="Helical" evidence="1">
    <location>
        <begin position="137"/>
        <end position="158"/>
    </location>
</feature>
<dbReference type="Proteomes" id="UP000295735">
    <property type="component" value="Unassembled WGS sequence"/>
</dbReference>
<evidence type="ECO:0000256" key="1">
    <source>
        <dbReference type="SAM" id="Phobius"/>
    </source>
</evidence>
<dbReference type="EMBL" id="SCWC02000003">
    <property type="protein sequence ID" value="KAA1039565.1"/>
    <property type="molecule type" value="Genomic_DNA"/>
</dbReference>
<accession>A0ABQ6R8V5</accession>
<feature type="transmembrane region" description="Helical" evidence="1">
    <location>
        <begin position="190"/>
        <end position="211"/>
    </location>
</feature>
<comment type="caution">
    <text evidence="3">The sequence shown here is derived from an EMBL/GenBank/DDBJ whole genome shotgun (WGS) entry which is preliminary data.</text>
</comment>
<dbReference type="SMART" id="SM00014">
    <property type="entry name" value="acidPPc"/>
    <property type="match status" value="1"/>
</dbReference>
<dbReference type="Gene3D" id="1.20.144.10">
    <property type="entry name" value="Phosphatidic acid phosphatase type 2/haloperoxidase"/>
    <property type="match status" value="1"/>
</dbReference>
<keyword evidence="1" id="KW-1133">Transmembrane helix</keyword>
<proteinExistence type="predicted"/>
<feature type="transmembrane region" description="Helical" evidence="1">
    <location>
        <begin position="12"/>
        <end position="30"/>
    </location>
</feature>
<feature type="transmembrane region" description="Helical" evidence="1">
    <location>
        <begin position="165"/>
        <end position="184"/>
    </location>
</feature>
<keyword evidence="1" id="KW-0812">Transmembrane</keyword>
<protein>
    <submittedName>
        <fullName evidence="3">Phosphatase PAP2 family protein</fullName>
    </submittedName>
</protein>
<evidence type="ECO:0000259" key="2">
    <source>
        <dbReference type="SMART" id="SM00014"/>
    </source>
</evidence>
<dbReference type="RefSeq" id="WP_149458960.1">
    <property type="nucleotide sequence ID" value="NZ_SCWC02000003.1"/>
</dbReference>
<sequence>MNKETAIKHTTVNIIMILSFIIFALVSLGIELKVHTLHLLDLSIFNWWLTQTGEPQMNFTSGLIDSYFTFFARYFDVITVVIITLSAAIVMLKKRYYSFAIWVLFAVGSGGILGIVLKDLFHRARPYDHLLADTGFSFPSGHSLASSLLFTIIVAIFVPKIKHKIYRIIVNTVSYICWMSILLSRLYFHAHFITDIMGGVAFSIFWVMLLIKLYDSLLNPWLSHKITGSKSFAVTASSLENGD</sequence>
<dbReference type="CDD" id="cd03392">
    <property type="entry name" value="PAP2_like_2"/>
    <property type="match status" value="1"/>
</dbReference>
<feature type="domain" description="Phosphatidic acid phosphatase type 2/haloperoxidase" evidence="2">
    <location>
        <begin position="99"/>
        <end position="211"/>
    </location>
</feature>
<keyword evidence="4" id="KW-1185">Reference proteome</keyword>
<dbReference type="InterPro" id="IPR000326">
    <property type="entry name" value="PAP2/HPO"/>
</dbReference>
<dbReference type="Pfam" id="PF01569">
    <property type="entry name" value="PAP2"/>
    <property type="match status" value="1"/>
</dbReference>
<name>A0ABQ6R8V5_9STAP</name>
<dbReference type="InterPro" id="IPR036938">
    <property type="entry name" value="PAP2/HPO_sf"/>
</dbReference>
<evidence type="ECO:0000313" key="4">
    <source>
        <dbReference type="Proteomes" id="UP000295735"/>
    </source>
</evidence>
<organism evidence="3 4">
    <name type="scientific">Macrococcus equipercicus</name>
    <dbReference type="NCBI Taxonomy" id="69967"/>
    <lineage>
        <taxon>Bacteria</taxon>
        <taxon>Bacillati</taxon>
        <taxon>Bacillota</taxon>
        <taxon>Bacilli</taxon>
        <taxon>Bacillales</taxon>
        <taxon>Staphylococcaceae</taxon>
        <taxon>Macrococcus</taxon>
    </lineage>
</organism>
<dbReference type="PANTHER" id="PTHR14969:SF13">
    <property type="entry name" value="AT30094P"/>
    <property type="match status" value="1"/>
</dbReference>
<feature type="transmembrane region" description="Helical" evidence="1">
    <location>
        <begin position="99"/>
        <end position="117"/>
    </location>
</feature>
<gene>
    <name evidence="3" type="ORF">ERX35_005680</name>
</gene>
<keyword evidence="1" id="KW-0472">Membrane</keyword>
<reference evidence="3 4" key="1">
    <citation type="submission" date="2019-09" db="EMBL/GenBank/DDBJ databases">
        <authorList>
            <person name="Mazhar S."/>
            <person name="Altermann E."/>
            <person name="Hill C."/>
            <person name="Mcauliffe O."/>
        </authorList>
    </citation>
    <scope>NUCLEOTIDE SEQUENCE [LARGE SCALE GENOMIC DNA]</scope>
    <source>
        <strain evidence="3 4">ATCC 51831</strain>
    </source>
</reference>
<dbReference type="PANTHER" id="PTHR14969">
    <property type="entry name" value="SPHINGOSINE-1-PHOSPHATE PHOSPHOHYDROLASE"/>
    <property type="match status" value="1"/>
</dbReference>